<keyword evidence="2" id="KW-1133">Transmembrane helix</keyword>
<feature type="transmembrane region" description="Helical" evidence="2">
    <location>
        <begin position="29"/>
        <end position="47"/>
    </location>
</feature>
<feature type="region of interest" description="Disordered" evidence="1">
    <location>
        <begin position="1"/>
        <end position="22"/>
    </location>
</feature>
<dbReference type="AlphaFoldDB" id="A0A1Y6K963"/>
<dbReference type="RefSeq" id="WP_087863191.1">
    <property type="nucleotide sequence ID" value="NZ_LT859958.1"/>
</dbReference>
<name>A0A1Y6K963_9CHLR</name>
<organism evidence="3 4">
    <name type="scientific">Candidatus Brevifilum fermentans</name>
    <dbReference type="NCBI Taxonomy" id="1986204"/>
    <lineage>
        <taxon>Bacteria</taxon>
        <taxon>Bacillati</taxon>
        <taxon>Chloroflexota</taxon>
        <taxon>Anaerolineae</taxon>
        <taxon>Anaerolineales</taxon>
        <taxon>Anaerolineaceae</taxon>
        <taxon>Candidatus Brevifilum</taxon>
    </lineage>
</organism>
<gene>
    <name evidence="3" type="ORF">CFX1CAM_2282</name>
</gene>
<feature type="transmembrane region" description="Helical" evidence="2">
    <location>
        <begin position="95"/>
        <end position="113"/>
    </location>
</feature>
<keyword evidence="2" id="KW-0812">Transmembrane</keyword>
<evidence type="ECO:0000256" key="1">
    <source>
        <dbReference type="SAM" id="MobiDB-lite"/>
    </source>
</evidence>
<proteinExistence type="predicted"/>
<keyword evidence="2" id="KW-0472">Membrane</keyword>
<feature type="transmembrane region" description="Helical" evidence="2">
    <location>
        <begin position="67"/>
        <end position="88"/>
    </location>
</feature>
<evidence type="ECO:0000256" key="2">
    <source>
        <dbReference type="SAM" id="Phobius"/>
    </source>
</evidence>
<protein>
    <submittedName>
        <fullName evidence="3">Uncharacterized protein</fullName>
    </submittedName>
</protein>
<accession>A0A1Y6K963</accession>
<reference evidence="4" key="1">
    <citation type="submission" date="2017-05" db="EMBL/GenBank/DDBJ databases">
        <authorList>
            <person name="Kirkegaard R."/>
            <person name="Mcilroy J S."/>
        </authorList>
    </citation>
    <scope>NUCLEOTIDE SEQUENCE [LARGE SCALE GENOMIC DNA]</scope>
</reference>
<dbReference type="KEGG" id="abat:CFX1CAM_2282"/>
<dbReference type="Proteomes" id="UP000195514">
    <property type="component" value="Chromosome I"/>
</dbReference>
<evidence type="ECO:0000313" key="3">
    <source>
        <dbReference type="EMBL" id="SMX55347.1"/>
    </source>
</evidence>
<feature type="transmembrane region" description="Helical" evidence="2">
    <location>
        <begin position="128"/>
        <end position="146"/>
    </location>
</feature>
<dbReference type="EMBL" id="LT859958">
    <property type="protein sequence ID" value="SMX55347.1"/>
    <property type="molecule type" value="Genomic_DNA"/>
</dbReference>
<sequence>MDPVYNQPMPELQPTPHSPDRYRRPKRSLPLILIGLVFALWTVLGWLRFFGALARRELIVSLVGPGIHAYLLLAGLAWGLLGLPVLWALTFRSHWAPLALQPAAALYPVLYWLERILLWRDPGAHRNWPLMLLLTIAWVGLVFWGLRSAQSSGFFNRKHDNTGGG</sequence>
<keyword evidence="4" id="KW-1185">Reference proteome</keyword>
<evidence type="ECO:0000313" key="4">
    <source>
        <dbReference type="Proteomes" id="UP000195514"/>
    </source>
</evidence>